<evidence type="ECO:0008006" key="3">
    <source>
        <dbReference type="Google" id="ProtNLM"/>
    </source>
</evidence>
<dbReference type="InterPro" id="IPR011009">
    <property type="entry name" value="Kinase-like_dom_sf"/>
</dbReference>
<accession>A0A671QI05</accession>
<dbReference type="Proteomes" id="UP000472260">
    <property type="component" value="Unassembled WGS sequence"/>
</dbReference>
<evidence type="ECO:0000313" key="2">
    <source>
        <dbReference type="Proteomes" id="UP000472260"/>
    </source>
</evidence>
<sequence length="106" mass="12388">RLFKMAKEEENPDLFFSRGVSSVVRRCVDKRTGQEYAVKIIDITPSDKMTPQEIQEIQRISSFDTYILNRCSYNCMSVMCQLYITRLTGNKSDDNQFSMLLIVFKL</sequence>
<protein>
    <recommendedName>
        <fullName evidence="3">Protein kinase domain-containing protein</fullName>
    </recommendedName>
</protein>
<reference evidence="1" key="1">
    <citation type="submission" date="2025-08" db="UniProtKB">
        <authorList>
            <consortium name="Ensembl"/>
        </authorList>
    </citation>
    <scope>IDENTIFICATION</scope>
</reference>
<keyword evidence="2" id="KW-1185">Reference proteome</keyword>
<dbReference type="AlphaFoldDB" id="A0A671QI05"/>
<dbReference type="Ensembl" id="ENSSANT00000074869.1">
    <property type="protein sequence ID" value="ENSSANP00000070426.1"/>
    <property type="gene ID" value="ENSSANG00000035161.1"/>
</dbReference>
<reference evidence="1" key="2">
    <citation type="submission" date="2025-09" db="UniProtKB">
        <authorList>
            <consortium name="Ensembl"/>
        </authorList>
    </citation>
    <scope>IDENTIFICATION</scope>
</reference>
<name>A0A671QI05_9TELE</name>
<proteinExistence type="predicted"/>
<dbReference type="Gene3D" id="3.30.200.20">
    <property type="entry name" value="Phosphorylase Kinase, domain 1"/>
    <property type="match status" value="1"/>
</dbReference>
<organism evidence="1 2">
    <name type="scientific">Sinocyclocheilus anshuiensis</name>
    <dbReference type="NCBI Taxonomy" id="1608454"/>
    <lineage>
        <taxon>Eukaryota</taxon>
        <taxon>Metazoa</taxon>
        <taxon>Chordata</taxon>
        <taxon>Craniata</taxon>
        <taxon>Vertebrata</taxon>
        <taxon>Euteleostomi</taxon>
        <taxon>Actinopterygii</taxon>
        <taxon>Neopterygii</taxon>
        <taxon>Teleostei</taxon>
        <taxon>Ostariophysi</taxon>
        <taxon>Cypriniformes</taxon>
        <taxon>Cyprinidae</taxon>
        <taxon>Cyprininae</taxon>
        <taxon>Sinocyclocheilus</taxon>
    </lineage>
</organism>
<dbReference type="SUPFAM" id="SSF56112">
    <property type="entry name" value="Protein kinase-like (PK-like)"/>
    <property type="match status" value="1"/>
</dbReference>
<evidence type="ECO:0000313" key="1">
    <source>
        <dbReference type="Ensembl" id="ENSSANP00000070426.1"/>
    </source>
</evidence>